<evidence type="ECO:0000256" key="3">
    <source>
        <dbReference type="ARBA" id="ARBA00022525"/>
    </source>
</evidence>
<keyword evidence="4" id="KW-0929">Antimicrobial</keyword>
<evidence type="ECO:0000256" key="1">
    <source>
        <dbReference type="ARBA" id="ARBA00004613"/>
    </source>
</evidence>
<dbReference type="Pfam" id="PF03769">
    <property type="entry name" value="Attacin_C"/>
    <property type="match status" value="1"/>
</dbReference>
<keyword evidence="8" id="KW-0732">Signal</keyword>
<evidence type="ECO:0000256" key="8">
    <source>
        <dbReference type="SAM" id="SignalP"/>
    </source>
</evidence>
<evidence type="ECO:0000313" key="11">
    <source>
        <dbReference type="Proteomes" id="UP001162164"/>
    </source>
</evidence>
<keyword evidence="6" id="KW-0391">Immunity</keyword>
<proteinExistence type="inferred from homology"/>
<evidence type="ECO:0000256" key="6">
    <source>
        <dbReference type="ARBA" id="ARBA00022859"/>
    </source>
</evidence>
<keyword evidence="7" id="KW-0044">Antibiotic</keyword>
<evidence type="ECO:0000256" key="2">
    <source>
        <dbReference type="ARBA" id="ARBA00007550"/>
    </source>
</evidence>
<feature type="chain" id="PRO_5046379960" description="Attacin C-terminal domain-containing protein" evidence="8">
    <location>
        <begin position="17"/>
        <end position="178"/>
    </location>
</feature>
<organism evidence="10 11">
    <name type="scientific">Molorchus minor</name>
    <dbReference type="NCBI Taxonomy" id="1323400"/>
    <lineage>
        <taxon>Eukaryota</taxon>
        <taxon>Metazoa</taxon>
        <taxon>Ecdysozoa</taxon>
        <taxon>Arthropoda</taxon>
        <taxon>Hexapoda</taxon>
        <taxon>Insecta</taxon>
        <taxon>Pterygota</taxon>
        <taxon>Neoptera</taxon>
        <taxon>Endopterygota</taxon>
        <taxon>Coleoptera</taxon>
        <taxon>Polyphaga</taxon>
        <taxon>Cucujiformia</taxon>
        <taxon>Chrysomeloidea</taxon>
        <taxon>Cerambycidae</taxon>
        <taxon>Lamiinae</taxon>
        <taxon>Monochamini</taxon>
        <taxon>Molorchus</taxon>
    </lineage>
</organism>
<dbReference type="EMBL" id="JAPWTJ010002565">
    <property type="protein sequence ID" value="KAJ8965669.1"/>
    <property type="molecule type" value="Genomic_DNA"/>
</dbReference>
<comment type="caution">
    <text evidence="10">The sequence shown here is derived from an EMBL/GenBank/DDBJ whole genome shotgun (WGS) entry which is preliminary data.</text>
</comment>
<sequence length="178" mass="18770">MKYFALVAALLAVAAAMPFDILEDEDGGQYYAVPVSREKRQQGGASPVATLSVNNRGGNALSDSGYDLGHKGTIWSNNNHQVDGSGYASKNWGSHGIKPDQWGGRVDYTYKPSSTSVFVGADRTPGYGTDASAGLKQNLYQNKNFGVDVTGQYGRHYGGPGGTGKPEAGVLLEAKGTF</sequence>
<evidence type="ECO:0000256" key="5">
    <source>
        <dbReference type="ARBA" id="ARBA00022588"/>
    </source>
</evidence>
<comment type="similarity">
    <text evidence="2">Belongs to the attacin/sarcotoxin-2 family.</text>
</comment>
<evidence type="ECO:0000259" key="9">
    <source>
        <dbReference type="Pfam" id="PF03769"/>
    </source>
</evidence>
<evidence type="ECO:0000256" key="7">
    <source>
        <dbReference type="ARBA" id="ARBA00023022"/>
    </source>
</evidence>
<dbReference type="Proteomes" id="UP001162164">
    <property type="component" value="Unassembled WGS sequence"/>
</dbReference>
<reference evidence="10" key="1">
    <citation type="journal article" date="2023" name="Insect Mol. Biol.">
        <title>Genome sequencing provides insights into the evolution of gene families encoding plant cell wall-degrading enzymes in longhorned beetles.</title>
        <authorList>
            <person name="Shin N.R."/>
            <person name="Okamura Y."/>
            <person name="Kirsch R."/>
            <person name="Pauchet Y."/>
        </authorList>
    </citation>
    <scope>NUCLEOTIDE SEQUENCE</scope>
    <source>
        <strain evidence="10">MMC_N1</strain>
    </source>
</reference>
<feature type="domain" description="Attacin C-terminal" evidence="9">
    <location>
        <begin position="68"/>
        <end position="175"/>
    </location>
</feature>
<comment type="subcellular location">
    <subcellularLocation>
        <location evidence="1">Secreted</location>
    </subcellularLocation>
</comment>
<accession>A0ABQ9ITX2</accession>
<keyword evidence="3" id="KW-0964">Secreted</keyword>
<keyword evidence="11" id="KW-1185">Reference proteome</keyword>
<keyword evidence="5" id="KW-0399">Innate immunity</keyword>
<evidence type="ECO:0000313" key="10">
    <source>
        <dbReference type="EMBL" id="KAJ8965669.1"/>
    </source>
</evidence>
<gene>
    <name evidence="10" type="ORF">NQ317_015557</name>
</gene>
<protein>
    <recommendedName>
        <fullName evidence="9">Attacin C-terminal domain-containing protein</fullName>
    </recommendedName>
</protein>
<dbReference type="InterPro" id="IPR005521">
    <property type="entry name" value="Attacin_C"/>
</dbReference>
<evidence type="ECO:0000256" key="4">
    <source>
        <dbReference type="ARBA" id="ARBA00022529"/>
    </source>
</evidence>
<name>A0ABQ9ITX2_9CUCU</name>
<feature type="signal peptide" evidence="8">
    <location>
        <begin position="1"/>
        <end position="16"/>
    </location>
</feature>